<keyword evidence="1" id="KW-0812">Transmembrane</keyword>
<organism evidence="2 3">
    <name type="scientific">Staphylotrichum tortipilum</name>
    <dbReference type="NCBI Taxonomy" id="2831512"/>
    <lineage>
        <taxon>Eukaryota</taxon>
        <taxon>Fungi</taxon>
        <taxon>Dikarya</taxon>
        <taxon>Ascomycota</taxon>
        <taxon>Pezizomycotina</taxon>
        <taxon>Sordariomycetes</taxon>
        <taxon>Sordariomycetidae</taxon>
        <taxon>Sordariales</taxon>
        <taxon>Chaetomiaceae</taxon>
        <taxon>Staphylotrichum</taxon>
    </lineage>
</organism>
<accession>A0AAN6RTQ1</accession>
<dbReference type="AlphaFoldDB" id="A0AAN6RTQ1"/>
<evidence type="ECO:0000256" key="1">
    <source>
        <dbReference type="SAM" id="Phobius"/>
    </source>
</evidence>
<proteinExistence type="predicted"/>
<protein>
    <submittedName>
        <fullName evidence="2">Uncharacterized protein</fullName>
    </submittedName>
</protein>
<sequence>MVTIYSASSGPSILPRRVSSLALVILLYTAATPFSPISWLTGPLEMSGTYLADRLLAGLILLGACYFQWAVASLRSAVVITLPTGGSVTRVRDGRLEQVRGDGVVLGVWTVEGYWHFALAQAGVLLLAEYAGSETLRRFVVAVVVLALWIIGWAATPASLKRWAWEHAKVYLFLLVLDELRNVAMQGLGGGGGRRRRGRW</sequence>
<dbReference type="Proteomes" id="UP001303889">
    <property type="component" value="Unassembled WGS sequence"/>
</dbReference>
<keyword evidence="3" id="KW-1185">Reference proteome</keyword>
<gene>
    <name evidence="2" type="ORF">C8A05DRAFT_15316</name>
</gene>
<comment type="caution">
    <text evidence="2">The sequence shown here is derived from an EMBL/GenBank/DDBJ whole genome shotgun (WGS) entry which is preliminary data.</text>
</comment>
<feature type="transmembrane region" description="Helical" evidence="1">
    <location>
        <begin position="114"/>
        <end position="132"/>
    </location>
</feature>
<reference evidence="2" key="2">
    <citation type="submission" date="2023-05" db="EMBL/GenBank/DDBJ databases">
        <authorList>
            <consortium name="Lawrence Berkeley National Laboratory"/>
            <person name="Steindorff A."/>
            <person name="Hensen N."/>
            <person name="Bonometti L."/>
            <person name="Westerberg I."/>
            <person name="Brannstrom I.O."/>
            <person name="Guillou S."/>
            <person name="Cros-Aarteil S."/>
            <person name="Calhoun S."/>
            <person name="Haridas S."/>
            <person name="Kuo A."/>
            <person name="Mondo S."/>
            <person name="Pangilinan J."/>
            <person name="Riley R."/>
            <person name="Labutti K."/>
            <person name="Andreopoulos B."/>
            <person name="Lipzen A."/>
            <person name="Chen C."/>
            <person name="Yanf M."/>
            <person name="Daum C."/>
            <person name="Ng V."/>
            <person name="Clum A."/>
            <person name="Ohm R."/>
            <person name="Martin F."/>
            <person name="Silar P."/>
            <person name="Natvig D."/>
            <person name="Lalanne C."/>
            <person name="Gautier V."/>
            <person name="Ament-Velasquez S.L."/>
            <person name="Kruys A."/>
            <person name="Hutchinson M.I."/>
            <person name="Powell A.J."/>
            <person name="Barry K."/>
            <person name="Miller A.N."/>
            <person name="Grigoriev I.V."/>
            <person name="Debuchy R."/>
            <person name="Gladieux P."/>
            <person name="Thoren M.H."/>
            <person name="Johannesson H."/>
        </authorList>
    </citation>
    <scope>NUCLEOTIDE SEQUENCE</scope>
    <source>
        <strain evidence="2">CBS 103.79</strain>
    </source>
</reference>
<dbReference type="EMBL" id="MU855496">
    <property type="protein sequence ID" value="KAK3902645.1"/>
    <property type="molecule type" value="Genomic_DNA"/>
</dbReference>
<reference evidence="2" key="1">
    <citation type="journal article" date="2023" name="Mol. Phylogenet. Evol.">
        <title>Genome-scale phylogeny and comparative genomics of the fungal order Sordariales.</title>
        <authorList>
            <person name="Hensen N."/>
            <person name="Bonometti L."/>
            <person name="Westerberg I."/>
            <person name="Brannstrom I.O."/>
            <person name="Guillou S."/>
            <person name="Cros-Aarteil S."/>
            <person name="Calhoun S."/>
            <person name="Haridas S."/>
            <person name="Kuo A."/>
            <person name="Mondo S."/>
            <person name="Pangilinan J."/>
            <person name="Riley R."/>
            <person name="LaButti K."/>
            <person name="Andreopoulos B."/>
            <person name="Lipzen A."/>
            <person name="Chen C."/>
            <person name="Yan M."/>
            <person name="Daum C."/>
            <person name="Ng V."/>
            <person name="Clum A."/>
            <person name="Steindorff A."/>
            <person name="Ohm R.A."/>
            <person name="Martin F."/>
            <person name="Silar P."/>
            <person name="Natvig D.O."/>
            <person name="Lalanne C."/>
            <person name="Gautier V."/>
            <person name="Ament-Velasquez S.L."/>
            <person name="Kruys A."/>
            <person name="Hutchinson M.I."/>
            <person name="Powell A.J."/>
            <person name="Barry K."/>
            <person name="Miller A.N."/>
            <person name="Grigoriev I.V."/>
            <person name="Debuchy R."/>
            <person name="Gladieux P."/>
            <person name="Hiltunen Thoren M."/>
            <person name="Johannesson H."/>
        </authorList>
    </citation>
    <scope>NUCLEOTIDE SEQUENCE</scope>
    <source>
        <strain evidence="2">CBS 103.79</strain>
    </source>
</reference>
<name>A0AAN6RTQ1_9PEZI</name>
<keyword evidence="1" id="KW-0472">Membrane</keyword>
<keyword evidence="1" id="KW-1133">Transmembrane helix</keyword>
<feature type="transmembrane region" description="Helical" evidence="1">
    <location>
        <begin position="139"/>
        <end position="158"/>
    </location>
</feature>
<evidence type="ECO:0000313" key="2">
    <source>
        <dbReference type="EMBL" id="KAK3902645.1"/>
    </source>
</evidence>
<feature type="transmembrane region" description="Helical" evidence="1">
    <location>
        <begin position="20"/>
        <end position="39"/>
    </location>
</feature>
<evidence type="ECO:0000313" key="3">
    <source>
        <dbReference type="Proteomes" id="UP001303889"/>
    </source>
</evidence>
<feature type="transmembrane region" description="Helical" evidence="1">
    <location>
        <begin position="51"/>
        <end position="69"/>
    </location>
</feature>